<dbReference type="SUPFAM" id="SSF49599">
    <property type="entry name" value="TRAF domain-like"/>
    <property type="match status" value="1"/>
</dbReference>
<dbReference type="OrthoDB" id="1630758at2759"/>
<dbReference type="KEGG" id="tut:107363480"/>
<name>T1KFV5_TETUR</name>
<dbReference type="PANTHER" id="PTHR10131:SF157">
    <property type="entry name" value="RECEPTOR-ASSOCIATED FACTOR, PUTATIVE-RELATED"/>
    <property type="match status" value="1"/>
</dbReference>
<dbReference type="Pfam" id="PF13923">
    <property type="entry name" value="zf-C3HC4_2"/>
    <property type="match status" value="1"/>
</dbReference>
<protein>
    <recommendedName>
        <fullName evidence="6">RING-type domain-containing protein</fullName>
    </recommendedName>
</protein>
<keyword evidence="2 4" id="KW-0863">Zinc-finger</keyword>
<dbReference type="EMBL" id="CAEY01000039">
    <property type="status" value="NOT_ANNOTATED_CDS"/>
    <property type="molecule type" value="Genomic_DNA"/>
</dbReference>
<keyword evidence="1" id="KW-0479">Metal-binding</keyword>
<dbReference type="STRING" id="32264.T1KFV5"/>
<dbReference type="InterPro" id="IPR013083">
    <property type="entry name" value="Znf_RING/FYVE/PHD"/>
</dbReference>
<proteinExistence type="predicted"/>
<keyword evidence="3" id="KW-0862">Zinc</keyword>
<dbReference type="InterPro" id="IPR017907">
    <property type="entry name" value="Znf_RING_CS"/>
</dbReference>
<dbReference type="SMART" id="SM00184">
    <property type="entry name" value="RING"/>
    <property type="match status" value="1"/>
</dbReference>
<dbReference type="HOGENOM" id="CLU_861462_0_0_1"/>
<dbReference type="InterPro" id="IPR001841">
    <property type="entry name" value="Znf_RING"/>
</dbReference>
<dbReference type="PANTHER" id="PTHR10131">
    <property type="entry name" value="TNF RECEPTOR ASSOCIATED FACTOR"/>
    <property type="match status" value="1"/>
</dbReference>
<evidence type="ECO:0000256" key="4">
    <source>
        <dbReference type="PROSITE-ProRule" id="PRU00175"/>
    </source>
</evidence>
<evidence type="ECO:0000256" key="3">
    <source>
        <dbReference type="ARBA" id="ARBA00022833"/>
    </source>
</evidence>
<dbReference type="AlphaFoldDB" id="T1KFV5"/>
<sequence>MGYDVERFLGSIDEELKCPICCGVLEDPLQGQRCEHAFCRKCITEWMKTSETCPVDRNSLSSSQLQPIPRIVRNMLNHLSIRCDFIAEGCREVISLEDLSSHKSECKYNPEHPVPCLRDCGALVPKNRLESHDCIKDLRSLICCQQKEIQELKSAITILVSLSEQQKRMASLNNSSLHDLSERYEHLKNSITNLEKPIQQILQLAIRSDSLPSGETGTSIKDKLVEETTLEIYISNVDRCVTAGNLRDYLARNDVNVIACKESLYRGWKSDFRITIFKSDCSKVLDPNLWPRGIVCFVCGEYYSTKTEGNRDPQEPGPDSIVKASPSPWMIS</sequence>
<evidence type="ECO:0000256" key="5">
    <source>
        <dbReference type="SAM" id="MobiDB-lite"/>
    </source>
</evidence>
<dbReference type="Gene3D" id="3.30.40.10">
    <property type="entry name" value="Zinc/RING finger domain, C3HC4 (zinc finger)"/>
    <property type="match status" value="2"/>
</dbReference>
<evidence type="ECO:0000256" key="2">
    <source>
        <dbReference type="ARBA" id="ARBA00022771"/>
    </source>
</evidence>
<evidence type="ECO:0000259" key="6">
    <source>
        <dbReference type="PROSITE" id="PS50089"/>
    </source>
</evidence>
<dbReference type="GO" id="GO:0043122">
    <property type="term" value="P:regulation of canonical NF-kappaB signal transduction"/>
    <property type="evidence" value="ECO:0007669"/>
    <property type="project" value="TreeGrafter"/>
</dbReference>
<feature type="region of interest" description="Disordered" evidence="5">
    <location>
        <begin position="307"/>
        <end position="332"/>
    </location>
</feature>
<dbReference type="eggNOG" id="KOG0297">
    <property type="taxonomic scope" value="Eukaryota"/>
</dbReference>
<dbReference type="SUPFAM" id="SSF57850">
    <property type="entry name" value="RING/U-box"/>
    <property type="match status" value="1"/>
</dbReference>
<dbReference type="Proteomes" id="UP000015104">
    <property type="component" value="Unassembled WGS sequence"/>
</dbReference>
<keyword evidence="8" id="KW-1185">Reference proteome</keyword>
<reference evidence="8" key="1">
    <citation type="submission" date="2011-08" db="EMBL/GenBank/DDBJ databases">
        <authorList>
            <person name="Rombauts S."/>
        </authorList>
    </citation>
    <scope>NUCLEOTIDE SEQUENCE</scope>
    <source>
        <strain evidence="8">London</strain>
    </source>
</reference>
<evidence type="ECO:0000313" key="8">
    <source>
        <dbReference type="Proteomes" id="UP000015104"/>
    </source>
</evidence>
<accession>T1KFV5</accession>
<dbReference type="PROSITE" id="PS50089">
    <property type="entry name" value="ZF_RING_2"/>
    <property type="match status" value="1"/>
</dbReference>
<gene>
    <name evidence="7" type="primary">107363480</name>
</gene>
<dbReference type="EnsemblMetazoa" id="tetur10g04500.1">
    <property type="protein sequence ID" value="tetur10g04500.1"/>
    <property type="gene ID" value="tetur10g04500"/>
</dbReference>
<dbReference type="PROSITE" id="PS00518">
    <property type="entry name" value="ZF_RING_1"/>
    <property type="match status" value="1"/>
</dbReference>
<evidence type="ECO:0000256" key="1">
    <source>
        <dbReference type="ARBA" id="ARBA00022723"/>
    </source>
</evidence>
<reference evidence="7" key="2">
    <citation type="submission" date="2015-06" db="UniProtKB">
        <authorList>
            <consortium name="EnsemblMetazoa"/>
        </authorList>
    </citation>
    <scope>IDENTIFICATION</scope>
</reference>
<organism evidence="7 8">
    <name type="scientific">Tetranychus urticae</name>
    <name type="common">Two-spotted spider mite</name>
    <dbReference type="NCBI Taxonomy" id="32264"/>
    <lineage>
        <taxon>Eukaryota</taxon>
        <taxon>Metazoa</taxon>
        <taxon>Ecdysozoa</taxon>
        <taxon>Arthropoda</taxon>
        <taxon>Chelicerata</taxon>
        <taxon>Arachnida</taxon>
        <taxon>Acari</taxon>
        <taxon>Acariformes</taxon>
        <taxon>Trombidiformes</taxon>
        <taxon>Prostigmata</taxon>
        <taxon>Eleutherengona</taxon>
        <taxon>Raphignathae</taxon>
        <taxon>Tetranychoidea</taxon>
        <taxon>Tetranychidae</taxon>
        <taxon>Tetranychus</taxon>
    </lineage>
</organism>
<dbReference type="GO" id="GO:0008270">
    <property type="term" value="F:zinc ion binding"/>
    <property type="evidence" value="ECO:0007669"/>
    <property type="project" value="UniProtKB-KW"/>
</dbReference>
<feature type="domain" description="RING-type" evidence="6">
    <location>
        <begin position="18"/>
        <end position="57"/>
    </location>
</feature>
<evidence type="ECO:0000313" key="7">
    <source>
        <dbReference type="EnsemblMetazoa" id="tetur10g04500.1"/>
    </source>
</evidence>